<dbReference type="Pfam" id="PF01243">
    <property type="entry name" value="PNPOx_N"/>
    <property type="match status" value="1"/>
</dbReference>
<feature type="compositionally biased region" description="Basic and acidic residues" evidence="1">
    <location>
        <begin position="23"/>
        <end position="36"/>
    </location>
</feature>
<organism evidence="3 4">
    <name type="scientific">Bailinhaonella thermotolerans</name>
    <dbReference type="NCBI Taxonomy" id="1070861"/>
    <lineage>
        <taxon>Bacteria</taxon>
        <taxon>Bacillati</taxon>
        <taxon>Actinomycetota</taxon>
        <taxon>Actinomycetes</taxon>
        <taxon>Streptosporangiales</taxon>
        <taxon>Streptosporangiaceae</taxon>
        <taxon>Bailinhaonella</taxon>
    </lineage>
</organism>
<evidence type="ECO:0000313" key="3">
    <source>
        <dbReference type="EMBL" id="RJL33630.1"/>
    </source>
</evidence>
<proteinExistence type="predicted"/>
<dbReference type="InterPro" id="IPR012349">
    <property type="entry name" value="Split_barrel_FMN-bd"/>
</dbReference>
<gene>
    <name evidence="3" type="ORF">D5H75_11280</name>
</gene>
<dbReference type="OrthoDB" id="9790331at2"/>
<reference evidence="3 4" key="1">
    <citation type="submission" date="2018-09" db="EMBL/GenBank/DDBJ databases">
        <title>YIM 75507 draft genome.</title>
        <authorList>
            <person name="Tang S."/>
            <person name="Feng Y."/>
        </authorList>
    </citation>
    <scope>NUCLEOTIDE SEQUENCE [LARGE SCALE GENOMIC DNA]</scope>
    <source>
        <strain evidence="3 4">YIM 75507</strain>
    </source>
</reference>
<evidence type="ECO:0000259" key="2">
    <source>
        <dbReference type="Pfam" id="PF01243"/>
    </source>
</evidence>
<dbReference type="PANTHER" id="PTHR42815">
    <property type="entry name" value="FAD-BINDING, PUTATIVE (AFU_ORTHOLOGUE AFUA_6G07600)-RELATED"/>
    <property type="match status" value="1"/>
</dbReference>
<sequence>MAGGQTKRSDVDGFQAKPVTCENNERTAEGRPGSHGEHVLQRLFGTERRADLFYERQVTDHLTPIMREFIARQEMAFIGTADAMGNCDTTFRAGPPGFVRALDDRTLAYPEYRGNGVLASLGNILENPHVSLLFVDFFADQVGLHVNGKAMITTANEMRERHGIDGHDPMPGRRAERWVTVDVEEAYIHCSKHIPRLSRGHAEGGGEEGRRVSGDYFGVRALRDADPAHLLSR</sequence>
<dbReference type="AlphaFoldDB" id="A0A3A4AUF6"/>
<feature type="region of interest" description="Disordered" evidence="1">
    <location>
        <begin position="1"/>
        <end position="36"/>
    </location>
</feature>
<evidence type="ECO:0000256" key="1">
    <source>
        <dbReference type="SAM" id="MobiDB-lite"/>
    </source>
</evidence>
<dbReference type="SUPFAM" id="SSF50475">
    <property type="entry name" value="FMN-binding split barrel"/>
    <property type="match status" value="1"/>
</dbReference>
<dbReference type="EMBL" id="QZEY01000003">
    <property type="protein sequence ID" value="RJL33630.1"/>
    <property type="molecule type" value="Genomic_DNA"/>
</dbReference>
<dbReference type="InterPro" id="IPR011576">
    <property type="entry name" value="Pyridox_Oxase_N"/>
</dbReference>
<dbReference type="GO" id="GO:0016787">
    <property type="term" value="F:hydrolase activity"/>
    <property type="evidence" value="ECO:0007669"/>
    <property type="project" value="UniProtKB-KW"/>
</dbReference>
<feature type="domain" description="Pyridoxamine 5'-phosphate oxidase N-terminal" evidence="2">
    <location>
        <begin position="63"/>
        <end position="190"/>
    </location>
</feature>
<dbReference type="Gene3D" id="2.30.110.10">
    <property type="entry name" value="Electron Transport, Fmn-binding Protein, Chain A"/>
    <property type="match status" value="1"/>
</dbReference>
<dbReference type="PANTHER" id="PTHR42815:SF2">
    <property type="entry name" value="FAD-BINDING, PUTATIVE (AFU_ORTHOLOGUE AFUA_6G07600)-RELATED"/>
    <property type="match status" value="1"/>
</dbReference>
<name>A0A3A4AUF6_9ACTN</name>
<keyword evidence="3" id="KW-0378">Hydrolase</keyword>
<evidence type="ECO:0000313" key="4">
    <source>
        <dbReference type="Proteomes" id="UP000265768"/>
    </source>
</evidence>
<dbReference type="Proteomes" id="UP000265768">
    <property type="component" value="Unassembled WGS sequence"/>
</dbReference>
<keyword evidence="4" id="KW-1185">Reference proteome</keyword>
<comment type="caution">
    <text evidence="3">The sequence shown here is derived from an EMBL/GenBank/DDBJ whole genome shotgun (WGS) entry which is preliminary data.</text>
</comment>
<accession>A0A3A4AUF6</accession>
<protein>
    <submittedName>
        <fullName evidence="3">Hydrolase</fullName>
    </submittedName>
</protein>